<dbReference type="Pfam" id="PF21205">
    <property type="entry name" value="Rep3_C"/>
    <property type="match status" value="1"/>
</dbReference>
<gene>
    <name evidence="4" type="ORF">LMG8520_2678</name>
</gene>
<dbReference type="Proteomes" id="UP000054230">
    <property type="component" value="Unassembled WGS sequence"/>
</dbReference>
<dbReference type="GO" id="GO:0003887">
    <property type="term" value="F:DNA-directed DNA polymerase activity"/>
    <property type="evidence" value="ECO:0007669"/>
    <property type="project" value="InterPro"/>
</dbReference>
<comment type="similarity">
    <text evidence="1">Belongs to the initiator RepB protein family.</text>
</comment>
<dbReference type="RefSeq" id="WP_058210667.1">
    <property type="nucleotide sequence ID" value="NZ_LKLP01000132.1"/>
</dbReference>
<feature type="domain" description="Lactococcus lactis RepB C-terminal" evidence="3">
    <location>
        <begin position="258"/>
        <end position="374"/>
    </location>
</feature>
<protein>
    <submittedName>
        <fullName evidence="4">Replication protein</fullName>
    </submittedName>
</protein>
<dbReference type="GO" id="GO:0006270">
    <property type="term" value="P:DNA replication initiation"/>
    <property type="evidence" value="ECO:0007669"/>
    <property type="project" value="InterPro"/>
</dbReference>
<dbReference type="SUPFAM" id="SSF46785">
    <property type="entry name" value="Winged helix' DNA-binding domain"/>
    <property type="match status" value="2"/>
</dbReference>
<evidence type="ECO:0000313" key="4">
    <source>
        <dbReference type="EMBL" id="KSU04973.1"/>
    </source>
</evidence>
<dbReference type="Pfam" id="PF01051">
    <property type="entry name" value="Rep3_N"/>
    <property type="match status" value="1"/>
</dbReference>
<dbReference type="InterPro" id="IPR036390">
    <property type="entry name" value="WH_DNA-bd_sf"/>
</dbReference>
<evidence type="ECO:0000313" key="5">
    <source>
        <dbReference type="Proteomes" id="UP000054230"/>
    </source>
</evidence>
<dbReference type="Pfam" id="PF06430">
    <property type="entry name" value="L_lactis_RepB_C"/>
    <property type="match status" value="1"/>
</dbReference>
<feature type="domain" description="Initiator Rep protein WH1" evidence="2">
    <location>
        <begin position="20"/>
        <end position="167"/>
    </location>
</feature>
<reference evidence="5" key="1">
    <citation type="submission" date="2015-10" db="EMBL/GenBank/DDBJ databases">
        <title>Draft Genome Sequences of 11 Lactococcus lactis subspecies cremoris strains.</title>
        <authorList>
            <person name="Wels M."/>
            <person name="Backus L."/>
            <person name="Boekhorst J."/>
            <person name="Dijkstra A."/>
            <person name="Beerthuizen M."/>
            <person name="Kelly W."/>
            <person name="Siezen R."/>
            <person name="Bachmann H."/>
            <person name="Van Hijum S."/>
        </authorList>
    </citation>
    <scope>NUCLEOTIDE SEQUENCE [LARGE SCALE GENOMIC DNA]</scope>
    <source>
        <strain evidence="5">LMG8520</strain>
    </source>
</reference>
<accession>A0A0V8CUS7</accession>
<dbReference type="PATRIC" id="fig|1360.106.peg.2395"/>
<evidence type="ECO:0000256" key="1">
    <source>
        <dbReference type="ARBA" id="ARBA00038283"/>
    </source>
</evidence>
<dbReference type="InterPro" id="IPR000525">
    <property type="entry name" value="Initiator_Rep_WH1"/>
</dbReference>
<evidence type="ECO:0000259" key="3">
    <source>
        <dbReference type="Pfam" id="PF06430"/>
    </source>
</evidence>
<dbReference type="AlphaFoldDB" id="A0A0V8CUS7"/>
<dbReference type="InterPro" id="IPR036388">
    <property type="entry name" value="WH-like_DNA-bd_sf"/>
</dbReference>
<evidence type="ECO:0000259" key="2">
    <source>
        <dbReference type="Pfam" id="PF01051"/>
    </source>
</evidence>
<dbReference type="Gene3D" id="1.10.10.10">
    <property type="entry name" value="Winged helix-like DNA-binding domain superfamily/Winged helix DNA-binding domain"/>
    <property type="match status" value="2"/>
</dbReference>
<sequence>MQEIATGERNKQIQEISSRKVAEHNDLISSVAKMDKTPLKMFELAVSCIDTDAPPKDNTVFLSKKELFTFFDVSDNDKHRRFKEAVEKMQEQAFFRIKEKKNRGFKFKRIVPIPYVEWNDYNDKVLIRFDQAIMPYLIDLKNNFTQYAISDIMELNSKYSIILYKWFSMSYNQFEHYQYKPNRTKKQLEDYKSPRIIISDLRELTDTVDDYSRFDNFEKRVIKDAIKEINSFTHFNVEYEKIKKGRSIDSIQFHIVKKANWKDENYKRNDVQAQLTEEQKQAQNQVNYAVAVANPFTMKLINSSLLYATDIANQDTILELAESVYPIYDKLVKELGEDALETHMDYVRRKMVDYSNEKKNIAKYLSIAAKQYLNSRLSKQQMKE</sequence>
<organism evidence="4 5">
    <name type="scientific">Lactococcus lactis subsp. lactis</name>
    <name type="common">Streptococcus lactis</name>
    <dbReference type="NCBI Taxonomy" id="1360"/>
    <lineage>
        <taxon>Bacteria</taxon>
        <taxon>Bacillati</taxon>
        <taxon>Bacillota</taxon>
        <taxon>Bacilli</taxon>
        <taxon>Lactobacillales</taxon>
        <taxon>Streptococcaceae</taxon>
        <taxon>Lactococcus</taxon>
    </lineage>
</organism>
<name>A0A0V8CUS7_LACLL</name>
<dbReference type="InterPro" id="IPR010931">
    <property type="entry name" value="L_lactis_RepB_C"/>
</dbReference>
<dbReference type="EMBL" id="LKLP01000132">
    <property type="protein sequence ID" value="KSU04973.1"/>
    <property type="molecule type" value="Genomic_DNA"/>
</dbReference>
<proteinExistence type="inferred from homology"/>
<comment type="caution">
    <text evidence="4">The sequence shown here is derived from an EMBL/GenBank/DDBJ whole genome shotgun (WGS) entry which is preliminary data.</text>
</comment>